<organism evidence="4 5">
    <name type="scientific">Thermobifida alba</name>
    <name type="common">Thermomonospora alba</name>
    <dbReference type="NCBI Taxonomy" id="53522"/>
    <lineage>
        <taxon>Bacteria</taxon>
        <taxon>Bacillati</taxon>
        <taxon>Actinomycetota</taxon>
        <taxon>Actinomycetes</taxon>
        <taxon>Streptosporangiales</taxon>
        <taxon>Nocardiopsidaceae</taxon>
        <taxon>Thermobifida</taxon>
    </lineage>
</organism>
<proteinExistence type="predicted"/>
<reference evidence="4 5" key="1">
    <citation type="submission" date="2020-04" db="EMBL/GenBank/DDBJ databases">
        <title>Thermobifida alba genome sequencing and assembly.</title>
        <authorList>
            <person name="Luzics S."/>
            <person name="Horvath B."/>
            <person name="Nagy I."/>
            <person name="Toth A."/>
            <person name="Nagy I."/>
            <person name="Kukolya J."/>
        </authorList>
    </citation>
    <scope>NUCLEOTIDE SEQUENCE [LARGE SCALE GENOMIC DNA]</scope>
    <source>
        <strain evidence="4 5">DSM 43795</strain>
    </source>
</reference>
<dbReference type="Pfam" id="PF00089">
    <property type="entry name" value="Trypsin"/>
    <property type="match status" value="1"/>
</dbReference>
<keyword evidence="5" id="KW-1185">Reference proteome</keyword>
<dbReference type="InterPro" id="IPR043504">
    <property type="entry name" value="Peptidase_S1_PA_chymotrypsin"/>
</dbReference>
<feature type="chain" id="PRO_5047429481" evidence="2">
    <location>
        <begin position="26"/>
        <end position="324"/>
    </location>
</feature>
<name>A0ABY4KVY0_THEAE</name>
<dbReference type="InterPro" id="IPR009003">
    <property type="entry name" value="Peptidase_S1_PA"/>
</dbReference>
<dbReference type="SUPFAM" id="SSF50494">
    <property type="entry name" value="Trypsin-like serine proteases"/>
    <property type="match status" value="1"/>
</dbReference>
<dbReference type="Proteomes" id="UP000832041">
    <property type="component" value="Chromosome"/>
</dbReference>
<evidence type="ECO:0000256" key="2">
    <source>
        <dbReference type="SAM" id="SignalP"/>
    </source>
</evidence>
<evidence type="ECO:0000256" key="1">
    <source>
        <dbReference type="ARBA" id="ARBA00022729"/>
    </source>
</evidence>
<dbReference type="PANTHER" id="PTHR15462">
    <property type="entry name" value="SERINE PROTEASE"/>
    <property type="match status" value="1"/>
</dbReference>
<evidence type="ECO:0000313" key="4">
    <source>
        <dbReference type="EMBL" id="UPT19588.1"/>
    </source>
</evidence>
<dbReference type="EMBL" id="CP051627">
    <property type="protein sequence ID" value="UPT19588.1"/>
    <property type="molecule type" value="Genomic_DNA"/>
</dbReference>
<dbReference type="PROSITE" id="PS00134">
    <property type="entry name" value="TRYPSIN_HIS"/>
    <property type="match status" value="1"/>
</dbReference>
<dbReference type="InterPro" id="IPR050966">
    <property type="entry name" value="Glutamyl_endopeptidase"/>
</dbReference>
<dbReference type="InterPro" id="IPR001254">
    <property type="entry name" value="Trypsin_dom"/>
</dbReference>
<dbReference type="RefSeq" id="WP_248591809.1">
    <property type="nucleotide sequence ID" value="NZ_BAABEB010000001.1"/>
</dbReference>
<protein>
    <submittedName>
        <fullName evidence="4">Trypsin-like serine protease</fullName>
    </submittedName>
</protein>
<evidence type="ECO:0000313" key="5">
    <source>
        <dbReference type="Proteomes" id="UP000832041"/>
    </source>
</evidence>
<dbReference type="PANTHER" id="PTHR15462:SF19">
    <property type="entry name" value="PEPTIDASE S1 DOMAIN-CONTAINING PROTEIN"/>
    <property type="match status" value="1"/>
</dbReference>
<sequence length="324" mass="34584">MNRSIVYSILASLTLVAVGVSPASAVEPSAAEQRTTVPAEVVHQSAAHTPQQRRAVLDYWTPERMASAVPLSSALGGLTAPLLDTPRAPETAGAAGRSGTVRRWTGGGLVAATTGRVYLTLDGSDYTCTASVIDAENRDTVLTAGHCLKNKTGSWAENWIFVPGYTDGRAPYGRYPARDMLVSPKWSRQGDDSYDFGLVVLGTDRRGRHVADRTGSQRVSFDGRIASHVHAFGYPSSPPFSGRHLYYCVGPTHRDSQGTHGSGMACAMTQGSSGGPWFADFDTTTGTGTITSLISFKYANDDTVQYGPRLGEEAERVYEAAQTL</sequence>
<evidence type="ECO:0000259" key="3">
    <source>
        <dbReference type="Pfam" id="PF00089"/>
    </source>
</evidence>
<accession>A0ABY4KVY0</accession>
<dbReference type="InterPro" id="IPR018114">
    <property type="entry name" value="TRYPSIN_HIS"/>
</dbReference>
<feature type="domain" description="Peptidase S1" evidence="3">
    <location>
        <begin position="119"/>
        <end position="284"/>
    </location>
</feature>
<dbReference type="Gene3D" id="2.40.10.10">
    <property type="entry name" value="Trypsin-like serine proteases"/>
    <property type="match status" value="2"/>
</dbReference>
<keyword evidence="1 2" id="KW-0732">Signal</keyword>
<gene>
    <name evidence="4" type="ORF">FOF52_00245</name>
</gene>
<feature type="signal peptide" evidence="2">
    <location>
        <begin position="1"/>
        <end position="25"/>
    </location>
</feature>